<dbReference type="InterPro" id="IPR034007">
    <property type="entry name" value="CTLD_bac"/>
</dbReference>
<dbReference type="InterPro" id="IPR011658">
    <property type="entry name" value="PA14_dom"/>
</dbReference>
<dbReference type="InterPro" id="IPR037524">
    <property type="entry name" value="PA14/GLEYA"/>
</dbReference>
<feature type="domain" description="PA14" evidence="3">
    <location>
        <begin position="175"/>
        <end position="319"/>
    </location>
</feature>
<dbReference type="CDD" id="cd03603">
    <property type="entry name" value="CLECT_VCBS"/>
    <property type="match status" value="1"/>
</dbReference>
<dbReference type="OrthoDB" id="279982at2"/>
<evidence type="ECO:0000313" key="4">
    <source>
        <dbReference type="EMBL" id="SMG35684.1"/>
    </source>
</evidence>
<evidence type="ECO:0000259" key="2">
    <source>
        <dbReference type="PROSITE" id="PS50041"/>
    </source>
</evidence>
<feature type="region of interest" description="Disordered" evidence="1">
    <location>
        <begin position="525"/>
        <end position="591"/>
    </location>
</feature>
<organism evidence="4 5">
    <name type="scientific">Arenibacter troitsensis</name>
    <dbReference type="NCBI Taxonomy" id="188872"/>
    <lineage>
        <taxon>Bacteria</taxon>
        <taxon>Pseudomonadati</taxon>
        <taxon>Bacteroidota</taxon>
        <taxon>Flavobacteriia</taxon>
        <taxon>Flavobacteriales</taxon>
        <taxon>Flavobacteriaceae</taxon>
        <taxon>Arenibacter</taxon>
    </lineage>
</organism>
<dbReference type="SUPFAM" id="SSF56436">
    <property type="entry name" value="C-type lectin-like"/>
    <property type="match status" value="1"/>
</dbReference>
<accession>A0A1X7K516</accession>
<dbReference type="AlphaFoldDB" id="A0A1X7K516"/>
<gene>
    <name evidence="4" type="ORF">SAMN03080602_02423</name>
</gene>
<dbReference type="EMBL" id="FXAO01000005">
    <property type="protein sequence ID" value="SMG35684.1"/>
    <property type="molecule type" value="Genomic_DNA"/>
</dbReference>
<name>A0A1X7K516_9FLAO</name>
<dbReference type="GO" id="GO:0005509">
    <property type="term" value="F:calcium ion binding"/>
    <property type="evidence" value="ECO:0007669"/>
    <property type="project" value="InterPro"/>
</dbReference>
<dbReference type="Proteomes" id="UP000193420">
    <property type="component" value="Unassembled WGS sequence"/>
</dbReference>
<keyword evidence="5" id="KW-1185">Reference proteome</keyword>
<feature type="domain" description="C-type lectin" evidence="2">
    <location>
        <begin position="765"/>
        <end position="891"/>
    </location>
</feature>
<dbReference type="Pfam" id="PF07691">
    <property type="entry name" value="PA14"/>
    <property type="match status" value="1"/>
</dbReference>
<dbReference type="Gene3D" id="4.10.1080.10">
    <property type="entry name" value="TSP type-3 repeat"/>
    <property type="match status" value="1"/>
</dbReference>
<dbReference type="PROSITE" id="PS50041">
    <property type="entry name" value="C_TYPE_LECTIN_2"/>
    <property type="match status" value="1"/>
</dbReference>
<dbReference type="SMART" id="SM00758">
    <property type="entry name" value="PA14"/>
    <property type="match status" value="1"/>
</dbReference>
<evidence type="ECO:0000313" key="5">
    <source>
        <dbReference type="Proteomes" id="UP000193420"/>
    </source>
</evidence>
<dbReference type="Gene3D" id="3.10.100.10">
    <property type="entry name" value="Mannose-Binding Protein A, subunit A"/>
    <property type="match status" value="1"/>
</dbReference>
<dbReference type="RefSeq" id="WP_085499262.1">
    <property type="nucleotide sequence ID" value="NZ_FXAO01000005.1"/>
</dbReference>
<dbReference type="PROSITE" id="PS51820">
    <property type="entry name" value="PA14"/>
    <property type="match status" value="1"/>
</dbReference>
<evidence type="ECO:0000256" key="1">
    <source>
        <dbReference type="SAM" id="MobiDB-lite"/>
    </source>
</evidence>
<dbReference type="Gene3D" id="3.90.182.10">
    <property type="entry name" value="Toxin - Anthrax Protective Antigen,domain 1"/>
    <property type="match status" value="1"/>
</dbReference>
<sequence length="1125" mass="119535">MFLFSPLFRYNEIRNGLVILFLLCVSHVFPQADIWNEDFSYSNNVDTGTGSGISTVNWSSGNGVLIRSNRIETRSANSSGYWRTDPINIIGMENIELSFDMGVNNIEGTDRFSFRYRLDGGTWVNLVAPILIPSNSYSFSIPMGSTLELEANFSTNESNDRYRLDNVLLIGTPPNCTNALDYEFYDLVPSGNSVDNIPTTGALSTGQIGSFNVGTLQNMVDPGDTDSFAIRFTGYILIETAGAYTFYTTSDDGSKLFIDGTQIVNNDGDHGSQERNGSVTLIPGYHQIEVLFYENGGGQVLEVRYQGPSISKQLIPFSILSSNCTLPILDTDGDGIPDSSDIDADNDGILNINECASAYGGVVQTASNVLHFTNPSNAQGTPGNTYAYNPTSVYPGSSSRLLLRFPEPVTVGTEITVYLGADPSVSTSDMQIQRSTAAGGNNGYLAAANGVPSGSISQYTFTVSGSAIEYIRIEAYQVGARVYGANYGDGGCDLMDTDLDGLPNYLDLDSDGDGIPDNVEAQTTIGYVPPTTSDSNNDGLDDAYGVNGLIPVDTDGDGTPDFMDTNSDNQGPDDRAEAGITLSGGDNDNDGLDNAIDTTNGYGDPGGRIDNPLNTDGGSIALPDFDNDASSGGDLDFRDDMDTAVDQPPTIVATGDQLYCPGGAVPIVQAVSITDPDDTEIWSVYVQITTNYDSSGDILSLSGTHPDITASWDVSEGKMSLIGPASLADFEAAILDVEYASSGSPSSGTVKEFSIVLAEANYLLSTQHYYEYIPAVGITWTAARDAAELRTFYGLQGYLATLTNTDEADLLGKQSSGAGWIGASDAAVEGEWLWVTGPEAGNQFWTGAQTGTVTAPYNYANWNNGEPNNSGNEDYAHINAPGTGFDGSWNDLSNTGAASGNYQPKGYLVEYGGMPGDPPYPQISAVTRIVVDNIDPVASNPAPLGVNCIEDIPSPDPEVVLDESDNCTVNPSVIFVGDVSNGGSNPEIVTRTYRISDVAGNSTDVTQTITVNPLTISSSPTDQTSFAGSSTNFIISANYADSYQWQVSVDGGTLYNNIADGAEYSGTQSTTLTVKTGLDKNGYRYRVLVSKSDSGCTTLTSDSALLTVRIKTVITNKKITYRVDM</sequence>
<dbReference type="InterPro" id="IPR028974">
    <property type="entry name" value="TSP_type-3_rpt"/>
</dbReference>
<protein>
    <submittedName>
        <fullName evidence="4">PA14 domain-containing protein</fullName>
    </submittedName>
</protein>
<feature type="compositionally biased region" description="Polar residues" evidence="1">
    <location>
        <begin position="525"/>
        <end position="538"/>
    </location>
</feature>
<dbReference type="InterPro" id="IPR016187">
    <property type="entry name" value="CTDL_fold"/>
</dbReference>
<dbReference type="InterPro" id="IPR001304">
    <property type="entry name" value="C-type_lectin-like"/>
</dbReference>
<dbReference type="SUPFAM" id="SSF56988">
    <property type="entry name" value="Anthrax protective antigen"/>
    <property type="match status" value="1"/>
</dbReference>
<evidence type="ECO:0000259" key="3">
    <source>
        <dbReference type="PROSITE" id="PS51820"/>
    </source>
</evidence>
<dbReference type="InterPro" id="IPR016186">
    <property type="entry name" value="C-type_lectin-like/link_sf"/>
</dbReference>
<reference evidence="5" key="1">
    <citation type="submission" date="2017-04" db="EMBL/GenBank/DDBJ databases">
        <authorList>
            <person name="Varghese N."/>
            <person name="Submissions S."/>
        </authorList>
    </citation>
    <scope>NUCLEOTIDE SEQUENCE [LARGE SCALE GENOMIC DNA]</scope>
    <source>
        <strain evidence="5">DSM 19835</strain>
    </source>
</reference>
<dbReference type="STRING" id="188872.SAMN03080602_02423"/>
<proteinExistence type="predicted"/>